<organism evidence="2 3">
    <name type="scientific">Cucumis melo var. makuwa</name>
    <name type="common">Oriental melon</name>
    <dbReference type="NCBI Taxonomy" id="1194695"/>
    <lineage>
        <taxon>Eukaryota</taxon>
        <taxon>Viridiplantae</taxon>
        <taxon>Streptophyta</taxon>
        <taxon>Embryophyta</taxon>
        <taxon>Tracheophyta</taxon>
        <taxon>Spermatophyta</taxon>
        <taxon>Magnoliopsida</taxon>
        <taxon>eudicotyledons</taxon>
        <taxon>Gunneridae</taxon>
        <taxon>Pentapetalae</taxon>
        <taxon>rosids</taxon>
        <taxon>fabids</taxon>
        <taxon>Cucurbitales</taxon>
        <taxon>Cucurbitaceae</taxon>
        <taxon>Benincaseae</taxon>
        <taxon>Cucumis</taxon>
    </lineage>
</organism>
<evidence type="ECO:0000313" key="3">
    <source>
        <dbReference type="Proteomes" id="UP000321393"/>
    </source>
</evidence>
<dbReference type="AlphaFoldDB" id="A0A5A7SKU6"/>
<protein>
    <submittedName>
        <fullName evidence="2">Retrotransposon gag protein</fullName>
    </submittedName>
</protein>
<dbReference type="Proteomes" id="UP000321393">
    <property type="component" value="Unassembled WGS sequence"/>
</dbReference>
<comment type="caution">
    <text evidence="2">The sequence shown here is derived from an EMBL/GenBank/DDBJ whole genome shotgun (WGS) entry which is preliminary data.</text>
</comment>
<name>A0A5A7SKU6_CUCMM</name>
<accession>A0A5A7SKU6</accession>
<proteinExistence type="predicted"/>
<gene>
    <name evidence="2" type="ORF">E6C27_scaffold1204G00200</name>
</gene>
<dbReference type="EMBL" id="SSTE01023254">
    <property type="protein sequence ID" value="KAA0025337.1"/>
    <property type="molecule type" value="Genomic_DNA"/>
</dbReference>
<evidence type="ECO:0000313" key="2">
    <source>
        <dbReference type="EMBL" id="KAA0025337.1"/>
    </source>
</evidence>
<dbReference type="OrthoDB" id="778454at2759"/>
<evidence type="ECO:0000256" key="1">
    <source>
        <dbReference type="SAM" id="MobiDB-lite"/>
    </source>
</evidence>
<feature type="region of interest" description="Disordered" evidence="1">
    <location>
        <begin position="14"/>
        <end position="104"/>
    </location>
</feature>
<sequence>MRFLTLTTAISKMDGKGKLPAQPDHANVSAISLRSGKILDTPTTKEKKVTSKPLPLNSKNESKEEKVETNPSPSNSKNDKSPLNDFIPYIPKPPFSSRLAPKKKETPKKEELLEMFRKVQINLPLLDAIQQVPRVLPFAKEEARLPWLARTCQTPRGLEGRLRTYLEDPRRFGPLHLTLEHSGPTMTLLTVIVCLCTDIEASGRVWRLLGWARTDIGHPGCSRAFQPLRGRSRVFWSLPESSRPS</sequence>
<reference evidence="2 3" key="1">
    <citation type="submission" date="2019-08" db="EMBL/GenBank/DDBJ databases">
        <title>Draft genome sequences of two oriental melons (Cucumis melo L. var makuwa).</title>
        <authorList>
            <person name="Kwon S.-Y."/>
        </authorList>
    </citation>
    <scope>NUCLEOTIDE SEQUENCE [LARGE SCALE GENOMIC DNA]</scope>
    <source>
        <strain evidence="3">cv. SW 3</strain>
        <tissue evidence="2">Leaf</tissue>
    </source>
</reference>